<keyword evidence="9" id="KW-1185">Reference proteome</keyword>
<protein>
    <submittedName>
        <fullName evidence="8">Alcohol dehydrogenase catalytic domain-containing protein</fullName>
    </submittedName>
</protein>
<proteinExistence type="inferred from homology"/>
<dbReference type="PANTHER" id="PTHR43401">
    <property type="entry name" value="L-THREONINE 3-DEHYDROGENASE"/>
    <property type="match status" value="1"/>
</dbReference>
<keyword evidence="2 5" id="KW-0479">Metal-binding</keyword>
<dbReference type="InterPro" id="IPR036291">
    <property type="entry name" value="NAD(P)-bd_dom_sf"/>
</dbReference>
<accession>A0ABS9L3A9</accession>
<dbReference type="PANTHER" id="PTHR43401:SF5">
    <property type="entry name" value="ALCOHOL DEHYDROGENASE-RELATED"/>
    <property type="match status" value="1"/>
</dbReference>
<dbReference type="Gene3D" id="3.90.180.10">
    <property type="entry name" value="Medium-chain alcohol dehydrogenases, catalytic domain"/>
    <property type="match status" value="1"/>
</dbReference>
<dbReference type="Pfam" id="PF00107">
    <property type="entry name" value="ADH_zinc_N"/>
    <property type="match status" value="1"/>
</dbReference>
<dbReference type="SUPFAM" id="SSF51735">
    <property type="entry name" value="NAD(P)-binding Rossmann-fold domains"/>
    <property type="match status" value="1"/>
</dbReference>
<feature type="domain" description="Alcohol dehydrogenase-like C-terminal" evidence="6">
    <location>
        <begin position="183"/>
        <end position="310"/>
    </location>
</feature>
<dbReference type="Gene3D" id="3.40.50.720">
    <property type="entry name" value="NAD(P)-binding Rossmann-like Domain"/>
    <property type="match status" value="1"/>
</dbReference>
<sequence length="352" mass="36591">MRGMVFTGDHRVEVMDFPDPHPGPRDVVLRIDSSGICGSDLHTFRRPGVAGAYQSVDPNEMRAIIAGHEPVGTVVERGTKVTDAEAPIGLQAICFHYSGCGTCLFCRDERPQLCAQMLGYGGNAHGGHAEYLVVPVETLVPLPEELSANAGACLACGTGTAYGALRRLRRISDQNLLVVGLGPVGMSTVAYASALGARVIAVDLDEARRESALTYGAETVLDPAAGDVVALVRELTDGYGVDSAVETSGSTPGRQSALIAVRQEGEAVFVGLGGGNLDVAMDCDVVLAPRSIIGSRTFSKSELAEAAQAAADLKLPLDRMVTAEFALEDAQKAYAEFAAGAVGKYVIVGAGA</sequence>
<dbReference type="RefSeq" id="WP_237818229.1">
    <property type="nucleotide sequence ID" value="NZ_JAKLTQ010000002.1"/>
</dbReference>
<dbReference type="InterPro" id="IPR050129">
    <property type="entry name" value="Zn_alcohol_dh"/>
</dbReference>
<dbReference type="Proteomes" id="UP001165368">
    <property type="component" value="Unassembled WGS sequence"/>
</dbReference>
<name>A0ABS9L3A9_9MICC</name>
<comment type="caution">
    <text evidence="8">The sequence shown here is derived from an EMBL/GenBank/DDBJ whole genome shotgun (WGS) entry which is preliminary data.</text>
</comment>
<dbReference type="SUPFAM" id="SSF50129">
    <property type="entry name" value="GroES-like"/>
    <property type="match status" value="1"/>
</dbReference>
<evidence type="ECO:0000259" key="7">
    <source>
        <dbReference type="Pfam" id="PF08240"/>
    </source>
</evidence>
<evidence type="ECO:0000256" key="3">
    <source>
        <dbReference type="ARBA" id="ARBA00022833"/>
    </source>
</evidence>
<dbReference type="EMBL" id="JAKLTQ010000002">
    <property type="protein sequence ID" value="MCG2621122.1"/>
    <property type="molecule type" value="Genomic_DNA"/>
</dbReference>
<dbReference type="Pfam" id="PF08240">
    <property type="entry name" value="ADH_N"/>
    <property type="match status" value="1"/>
</dbReference>
<evidence type="ECO:0000259" key="6">
    <source>
        <dbReference type="Pfam" id="PF00107"/>
    </source>
</evidence>
<dbReference type="InterPro" id="IPR013154">
    <property type="entry name" value="ADH-like_N"/>
</dbReference>
<dbReference type="InterPro" id="IPR002328">
    <property type="entry name" value="ADH_Zn_CS"/>
</dbReference>
<dbReference type="InterPro" id="IPR013149">
    <property type="entry name" value="ADH-like_C"/>
</dbReference>
<keyword evidence="4" id="KW-0560">Oxidoreductase</keyword>
<gene>
    <name evidence="8" type="ORF">LVY72_04245</name>
</gene>
<dbReference type="InterPro" id="IPR011032">
    <property type="entry name" value="GroES-like_sf"/>
</dbReference>
<evidence type="ECO:0000256" key="1">
    <source>
        <dbReference type="ARBA" id="ARBA00001947"/>
    </source>
</evidence>
<comment type="similarity">
    <text evidence="5">Belongs to the zinc-containing alcohol dehydrogenase family.</text>
</comment>
<evidence type="ECO:0000256" key="5">
    <source>
        <dbReference type="RuleBase" id="RU361277"/>
    </source>
</evidence>
<evidence type="ECO:0000313" key="9">
    <source>
        <dbReference type="Proteomes" id="UP001165368"/>
    </source>
</evidence>
<evidence type="ECO:0000256" key="2">
    <source>
        <dbReference type="ARBA" id="ARBA00022723"/>
    </source>
</evidence>
<dbReference type="PROSITE" id="PS00059">
    <property type="entry name" value="ADH_ZINC"/>
    <property type="match status" value="1"/>
</dbReference>
<dbReference type="PRINTS" id="PR00411">
    <property type="entry name" value="PNDRDTASEI"/>
</dbReference>
<evidence type="ECO:0000256" key="4">
    <source>
        <dbReference type="ARBA" id="ARBA00023002"/>
    </source>
</evidence>
<comment type="cofactor">
    <cofactor evidence="1 5">
        <name>Zn(2+)</name>
        <dbReference type="ChEBI" id="CHEBI:29105"/>
    </cofactor>
</comment>
<organism evidence="8 9">
    <name type="scientific">Arthrobacter hankyongi</name>
    <dbReference type="NCBI Taxonomy" id="2904801"/>
    <lineage>
        <taxon>Bacteria</taxon>
        <taxon>Bacillati</taxon>
        <taxon>Actinomycetota</taxon>
        <taxon>Actinomycetes</taxon>
        <taxon>Micrococcales</taxon>
        <taxon>Micrococcaceae</taxon>
        <taxon>Arthrobacter</taxon>
    </lineage>
</organism>
<feature type="domain" description="Alcohol dehydrogenase-like N-terminal" evidence="7">
    <location>
        <begin position="23"/>
        <end position="144"/>
    </location>
</feature>
<evidence type="ECO:0000313" key="8">
    <source>
        <dbReference type="EMBL" id="MCG2621122.1"/>
    </source>
</evidence>
<reference evidence="8" key="1">
    <citation type="submission" date="2022-01" db="EMBL/GenBank/DDBJ databases">
        <authorList>
            <person name="Jo J.-H."/>
            <person name="Im W.-T."/>
        </authorList>
    </citation>
    <scope>NUCLEOTIDE SEQUENCE</scope>
    <source>
        <strain evidence="8">I2-34</strain>
    </source>
</reference>
<keyword evidence="3 5" id="KW-0862">Zinc</keyword>